<feature type="domain" description="von Hippel-Lindau disease tumour suppressor beta" evidence="2">
    <location>
        <begin position="24"/>
        <end position="99"/>
    </location>
</feature>
<protein>
    <submittedName>
        <fullName evidence="4">von Hippel-Lindau-like protein</fullName>
    </submittedName>
</protein>
<dbReference type="Proteomes" id="UP000504629">
    <property type="component" value="Unplaced"/>
</dbReference>
<sequence>MYGVGTTDSNLIYEVNDKGERVVVKSLVSSRRAFIRFTNRSSRPVAVWWRDFQGRKQHYINLDPTDFFDINTFVTHPWEFSDAATTDVFVINNKEIFRPPPIVGQVLFRTNWNITVPVRQLRRVAMLCVAVRLRNVEAVDALGLPRVLAQELREMVAKIRRELTSARIP</sequence>
<dbReference type="GeneID" id="114249453"/>
<dbReference type="SUPFAM" id="SSF49468">
    <property type="entry name" value="VHL"/>
    <property type="match status" value="1"/>
</dbReference>
<dbReference type="InterPro" id="IPR022772">
    <property type="entry name" value="VHL_tumour_suppress_b/a_dom"/>
</dbReference>
<dbReference type="FunFam" id="2.60.40.780:FF:000001">
    <property type="entry name" value="von Hippel-Lindau disease tumor suppressor"/>
    <property type="match status" value="1"/>
</dbReference>
<evidence type="ECO:0000313" key="4">
    <source>
        <dbReference type="RefSeq" id="XP_028038842.1"/>
    </source>
</evidence>
<gene>
    <name evidence="4" type="primary">LOC114249453</name>
</gene>
<dbReference type="RefSeq" id="XP_028038842.1">
    <property type="nucleotide sequence ID" value="XM_028183041.1"/>
</dbReference>
<organism evidence="3 4">
    <name type="scientific">Bombyx mandarina</name>
    <name type="common">Wild silk moth</name>
    <name type="synonym">Wild silkworm</name>
    <dbReference type="NCBI Taxonomy" id="7092"/>
    <lineage>
        <taxon>Eukaryota</taxon>
        <taxon>Metazoa</taxon>
        <taxon>Ecdysozoa</taxon>
        <taxon>Arthropoda</taxon>
        <taxon>Hexapoda</taxon>
        <taxon>Insecta</taxon>
        <taxon>Pterygota</taxon>
        <taxon>Neoptera</taxon>
        <taxon>Endopterygota</taxon>
        <taxon>Lepidoptera</taxon>
        <taxon>Glossata</taxon>
        <taxon>Ditrysia</taxon>
        <taxon>Bombycoidea</taxon>
        <taxon>Bombycidae</taxon>
        <taxon>Bombycinae</taxon>
        <taxon>Bombyx</taxon>
    </lineage>
</organism>
<dbReference type="InterPro" id="IPR036208">
    <property type="entry name" value="VHL_sf"/>
</dbReference>
<dbReference type="AlphaFoldDB" id="A0A6J2KD29"/>
<dbReference type="Gene3D" id="2.60.40.780">
    <property type="entry name" value="von Hippel-Lindau disease tumour suppressor, beta domain"/>
    <property type="match status" value="1"/>
</dbReference>
<evidence type="ECO:0000313" key="3">
    <source>
        <dbReference type="Proteomes" id="UP000504629"/>
    </source>
</evidence>
<accession>A0A6J2KD29</accession>
<dbReference type="Pfam" id="PF01847">
    <property type="entry name" value="VHL"/>
    <property type="match status" value="1"/>
</dbReference>
<dbReference type="InterPro" id="IPR024053">
    <property type="entry name" value="VHL_beta_dom"/>
</dbReference>
<dbReference type="InterPro" id="IPR037140">
    <property type="entry name" value="VHL_beta_dom_sf"/>
</dbReference>
<dbReference type="KEGG" id="bman:114249453"/>
<dbReference type="SMR" id="A0A6J2KD29"/>
<evidence type="ECO:0000256" key="1">
    <source>
        <dbReference type="ARBA" id="ARBA00010057"/>
    </source>
</evidence>
<dbReference type="CTD" id="7428"/>
<proteinExistence type="inferred from homology"/>
<reference evidence="4" key="1">
    <citation type="submission" date="2025-08" db="UniProtKB">
        <authorList>
            <consortium name="RefSeq"/>
        </authorList>
    </citation>
    <scope>IDENTIFICATION</scope>
    <source>
        <tissue evidence="4">Silk gland</tissue>
    </source>
</reference>
<keyword evidence="3" id="KW-1185">Reference proteome</keyword>
<comment type="similarity">
    <text evidence="1">Belongs to the VHL family.</text>
</comment>
<dbReference type="CDD" id="cd05468">
    <property type="entry name" value="pVHL"/>
    <property type="match status" value="1"/>
</dbReference>
<name>A0A6J2KD29_BOMMA</name>
<dbReference type="OrthoDB" id="413400at2759"/>
<evidence type="ECO:0000259" key="2">
    <source>
        <dbReference type="Pfam" id="PF01847"/>
    </source>
</evidence>